<dbReference type="PANTHER" id="PTHR31087">
    <property type="match status" value="1"/>
</dbReference>
<dbReference type="InterPro" id="IPR025659">
    <property type="entry name" value="Tubby-like_C"/>
</dbReference>
<organism evidence="2 3">
    <name type="scientific">Basidiobolus ranarum</name>
    <dbReference type="NCBI Taxonomy" id="34480"/>
    <lineage>
        <taxon>Eukaryota</taxon>
        <taxon>Fungi</taxon>
        <taxon>Fungi incertae sedis</taxon>
        <taxon>Zoopagomycota</taxon>
        <taxon>Entomophthoromycotina</taxon>
        <taxon>Basidiobolomycetes</taxon>
        <taxon>Basidiobolales</taxon>
        <taxon>Basidiobolaceae</taxon>
        <taxon>Basidiobolus</taxon>
    </lineage>
</organism>
<evidence type="ECO:0000313" key="3">
    <source>
        <dbReference type="Proteomes" id="UP001479436"/>
    </source>
</evidence>
<dbReference type="EMBL" id="JASJQH010006769">
    <property type="protein sequence ID" value="KAK9730401.1"/>
    <property type="molecule type" value="Genomic_DNA"/>
</dbReference>
<proteinExistence type="inferred from homology"/>
<gene>
    <name evidence="2" type="ORF">K7432_018608</name>
</gene>
<feature type="non-terminal residue" evidence="2">
    <location>
        <position position="116"/>
    </location>
</feature>
<protein>
    <submittedName>
        <fullName evidence="2">Uncharacterized protein</fullName>
    </submittedName>
</protein>
<dbReference type="Gene3D" id="2.40.160.200">
    <property type="entry name" value="LURP1-related"/>
    <property type="match status" value="1"/>
</dbReference>
<dbReference type="SUPFAM" id="SSF54518">
    <property type="entry name" value="Tubby C-terminal domain-like"/>
    <property type="match status" value="1"/>
</dbReference>
<evidence type="ECO:0000256" key="1">
    <source>
        <dbReference type="ARBA" id="ARBA00005437"/>
    </source>
</evidence>
<comment type="similarity">
    <text evidence="1">Belongs to the LOR family.</text>
</comment>
<accession>A0ABR2WBY7</accession>
<dbReference type="InterPro" id="IPR007612">
    <property type="entry name" value="LOR"/>
</dbReference>
<dbReference type="Proteomes" id="UP001479436">
    <property type="component" value="Unassembled WGS sequence"/>
</dbReference>
<name>A0ABR2WBY7_9FUNG</name>
<dbReference type="PANTHER" id="PTHR31087:SF161">
    <property type="entry name" value="TUBBY C 2 FAMILY PROTEIN"/>
    <property type="match status" value="1"/>
</dbReference>
<comment type="caution">
    <text evidence="2">The sequence shown here is derived from an EMBL/GenBank/DDBJ whole genome shotgun (WGS) entry which is preliminary data.</text>
</comment>
<dbReference type="InterPro" id="IPR038595">
    <property type="entry name" value="LOR_sf"/>
</dbReference>
<reference evidence="2 3" key="1">
    <citation type="submission" date="2023-04" db="EMBL/GenBank/DDBJ databases">
        <title>Genome of Basidiobolus ranarum AG-B5.</title>
        <authorList>
            <person name="Stajich J.E."/>
            <person name="Carter-House D."/>
            <person name="Gryganskyi A."/>
        </authorList>
    </citation>
    <scope>NUCLEOTIDE SEQUENCE [LARGE SCALE GENOMIC DNA]</scope>
    <source>
        <strain evidence="2 3">AG-B5</strain>
    </source>
</reference>
<keyword evidence="3" id="KW-1185">Reference proteome</keyword>
<evidence type="ECO:0000313" key="2">
    <source>
        <dbReference type="EMBL" id="KAK9730401.1"/>
    </source>
</evidence>
<sequence length="116" mass="13000">MGNSYSDTYGPRPLVLVNPPVGVIGSQYIAQQPTILYLRELISLSGDDFKIKDSNGTVLFRCHGRFFSGFSQKKTVMDMHGNPVFNIKHKVLSFTKAYELYLGDNSQKLLGDIDTH</sequence>
<dbReference type="Pfam" id="PF04525">
    <property type="entry name" value="LOR"/>
    <property type="match status" value="1"/>
</dbReference>